<dbReference type="AlphaFoldDB" id="A0A6J4LEX2"/>
<feature type="binding site" evidence="19">
    <location>
        <begin position="34"/>
        <end position="36"/>
    </location>
    <ligand>
        <name>GTP</name>
        <dbReference type="ChEBI" id="CHEBI:37565"/>
    </ligand>
</feature>
<comment type="function">
    <text evidence="4">Catalyzes ATP-dependent phosphorylation of adenosylcobinamide and addition of GMP to adenosylcobinamide phosphate.</text>
</comment>
<dbReference type="EMBL" id="CADCTW010000117">
    <property type="protein sequence ID" value="CAA9330352.1"/>
    <property type="molecule type" value="Genomic_DNA"/>
</dbReference>
<evidence type="ECO:0000256" key="13">
    <source>
        <dbReference type="ARBA" id="ARBA00022777"/>
    </source>
</evidence>
<dbReference type="InterPro" id="IPR003203">
    <property type="entry name" value="CobU/CobP"/>
</dbReference>
<accession>A0A6J4LEX2</accession>
<feature type="active site" description="GMP-histidine intermediate" evidence="18">
    <location>
        <position position="50"/>
    </location>
</feature>
<protein>
    <recommendedName>
        <fullName evidence="16">Adenosylcobinamide kinase</fullName>
        <ecNumber evidence="8">2.7.1.156</ecNumber>
        <ecNumber evidence="9">2.7.7.62</ecNumber>
    </recommendedName>
    <alternativeName>
        <fullName evidence="17">Adenosylcobinamide-phosphate guanylyltransferase</fullName>
    </alternativeName>
</protein>
<keyword evidence="11 20" id="KW-0808">Transferase</keyword>
<keyword evidence="14" id="KW-0067">ATP-binding</keyword>
<dbReference type="GO" id="GO:0009236">
    <property type="term" value="P:cobalamin biosynthetic process"/>
    <property type="evidence" value="ECO:0007669"/>
    <property type="project" value="UniProtKB-UniPathway"/>
</dbReference>
<comment type="similarity">
    <text evidence="7">Belongs to the CobU/CobP family.</text>
</comment>
<feature type="binding site" evidence="19">
    <location>
        <begin position="8"/>
        <end position="15"/>
    </location>
    <ligand>
        <name>GTP</name>
        <dbReference type="ChEBI" id="CHEBI:37565"/>
    </ligand>
</feature>
<organism evidence="20">
    <name type="scientific">uncultured Gemmatimonadota bacterium</name>
    <dbReference type="NCBI Taxonomy" id="203437"/>
    <lineage>
        <taxon>Bacteria</taxon>
        <taxon>Pseudomonadati</taxon>
        <taxon>Gemmatimonadota</taxon>
        <taxon>environmental samples</taxon>
    </lineage>
</organism>
<dbReference type="GO" id="GO:0005524">
    <property type="term" value="F:ATP binding"/>
    <property type="evidence" value="ECO:0007669"/>
    <property type="project" value="UniProtKB-KW"/>
</dbReference>
<dbReference type="CDD" id="cd00544">
    <property type="entry name" value="CobU"/>
    <property type="match status" value="1"/>
</dbReference>
<feature type="binding site" evidence="19">
    <location>
        <position position="82"/>
    </location>
    <ligand>
        <name>GTP</name>
        <dbReference type="ChEBI" id="CHEBI:37565"/>
    </ligand>
</feature>
<evidence type="ECO:0000256" key="12">
    <source>
        <dbReference type="ARBA" id="ARBA00022741"/>
    </source>
</evidence>
<keyword evidence="20" id="KW-0548">Nucleotidyltransferase</keyword>
<evidence type="ECO:0000256" key="16">
    <source>
        <dbReference type="ARBA" id="ARBA00029570"/>
    </source>
</evidence>
<dbReference type="UniPathway" id="UPA00148">
    <property type="reaction ID" value="UER00236"/>
</dbReference>
<dbReference type="PANTHER" id="PTHR34848:SF1">
    <property type="entry name" value="BIFUNCTIONAL ADENOSYLCOBALAMIN BIOSYNTHESIS PROTEIN COBU"/>
    <property type="match status" value="1"/>
</dbReference>
<gene>
    <name evidence="20" type="ORF">AVDCRST_MAG68-2441</name>
</gene>
<dbReference type="EC" id="2.7.1.156" evidence="8"/>
<dbReference type="SUPFAM" id="SSF52540">
    <property type="entry name" value="P-loop containing nucleoside triphosphate hydrolases"/>
    <property type="match status" value="1"/>
</dbReference>
<keyword evidence="10" id="KW-0169">Cobalamin biosynthesis</keyword>
<evidence type="ECO:0000256" key="9">
    <source>
        <dbReference type="ARBA" id="ARBA00012523"/>
    </source>
</evidence>
<dbReference type="GO" id="GO:0043752">
    <property type="term" value="F:adenosylcobinamide kinase activity"/>
    <property type="evidence" value="ECO:0007669"/>
    <property type="project" value="UniProtKB-EC"/>
</dbReference>
<evidence type="ECO:0000256" key="18">
    <source>
        <dbReference type="PIRSR" id="PIRSR006135-1"/>
    </source>
</evidence>
<evidence type="ECO:0000256" key="11">
    <source>
        <dbReference type="ARBA" id="ARBA00022679"/>
    </source>
</evidence>
<reference evidence="20" key="1">
    <citation type="submission" date="2020-02" db="EMBL/GenBank/DDBJ databases">
        <authorList>
            <person name="Meier V. D."/>
        </authorList>
    </citation>
    <scope>NUCLEOTIDE SEQUENCE</scope>
    <source>
        <strain evidence="20">AVDCRST_MAG68</strain>
    </source>
</reference>
<keyword evidence="13 20" id="KW-0418">Kinase</keyword>
<feature type="binding site" evidence="19">
    <location>
        <begin position="51"/>
        <end position="54"/>
    </location>
    <ligand>
        <name>GTP</name>
        <dbReference type="ChEBI" id="CHEBI:37565"/>
    </ligand>
</feature>
<comment type="pathway">
    <text evidence="5">Cofactor biosynthesis; adenosylcobalamin biosynthesis; adenosylcobalamin from cob(II)yrinate a,c-diamide: step 6/7.</text>
</comment>
<evidence type="ECO:0000256" key="15">
    <source>
        <dbReference type="ARBA" id="ARBA00023134"/>
    </source>
</evidence>
<dbReference type="EC" id="2.7.7.62" evidence="9"/>
<dbReference type="GO" id="GO:0005525">
    <property type="term" value="F:GTP binding"/>
    <property type="evidence" value="ECO:0007669"/>
    <property type="project" value="UniProtKB-KW"/>
</dbReference>
<feature type="binding site" evidence="19">
    <location>
        <position position="62"/>
    </location>
    <ligand>
        <name>GTP</name>
        <dbReference type="ChEBI" id="CHEBI:37565"/>
    </ligand>
</feature>
<evidence type="ECO:0000256" key="17">
    <source>
        <dbReference type="ARBA" id="ARBA00030571"/>
    </source>
</evidence>
<dbReference type="InterPro" id="IPR027417">
    <property type="entry name" value="P-loop_NTPase"/>
</dbReference>
<evidence type="ECO:0000256" key="14">
    <source>
        <dbReference type="ARBA" id="ARBA00022840"/>
    </source>
</evidence>
<evidence type="ECO:0000256" key="7">
    <source>
        <dbReference type="ARBA" id="ARBA00007490"/>
    </source>
</evidence>
<dbReference type="Pfam" id="PF02283">
    <property type="entry name" value="CobU"/>
    <property type="match status" value="1"/>
</dbReference>
<evidence type="ECO:0000256" key="10">
    <source>
        <dbReference type="ARBA" id="ARBA00022573"/>
    </source>
</evidence>
<evidence type="ECO:0000313" key="20">
    <source>
        <dbReference type="EMBL" id="CAA9330352.1"/>
    </source>
</evidence>
<comment type="catalytic activity">
    <reaction evidence="1">
        <text>adenosylcob(III)inamide + ATP = adenosylcob(III)inamide phosphate + ADP + H(+)</text>
        <dbReference type="Rhea" id="RHEA:15769"/>
        <dbReference type="ChEBI" id="CHEBI:2480"/>
        <dbReference type="ChEBI" id="CHEBI:15378"/>
        <dbReference type="ChEBI" id="CHEBI:30616"/>
        <dbReference type="ChEBI" id="CHEBI:58502"/>
        <dbReference type="ChEBI" id="CHEBI:456216"/>
        <dbReference type="EC" id="2.7.1.156"/>
    </reaction>
</comment>
<dbReference type="GO" id="GO:0008820">
    <property type="term" value="F:cobinamide phosphate guanylyltransferase activity"/>
    <property type="evidence" value="ECO:0007669"/>
    <property type="project" value="UniProtKB-EC"/>
</dbReference>
<evidence type="ECO:0000256" key="4">
    <source>
        <dbReference type="ARBA" id="ARBA00003889"/>
    </source>
</evidence>
<evidence type="ECO:0000256" key="6">
    <source>
        <dbReference type="ARBA" id="ARBA00005159"/>
    </source>
</evidence>
<evidence type="ECO:0000256" key="5">
    <source>
        <dbReference type="ARBA" id="ARBA00004692"/>
    </source>
</evidence>
<evidence type="ECO:0000256" key="3">
    <source>
        <dbReference type="ARBA" id="ARBA00001522"/>
    </source>
</evidence>
<dbReference type="PIRSF" id="PIRSF006135">
    <property type="entry name" value="CobU"/>
    <property type="match status" value="1"/>
</dbReference>
<keyword evidence="15 19" id="KW-0342">GTP-binding</keyword>
<evidence type="ECO:0000256" key="8">
    <source>
        <dbReference type="ARBA" id="ARBA00012016"/>
    </source>
</evidence>
<dbReference type="PANTHER" id="PTHR34848">
    <property type="match status" value="1"/>
</dbReference>
<evidence type="ECO:0000256" key="2">
    <source>
        <dbReference type="ARBA" id="ARBA00000711"/>
    </source>
</evidence>
<evidence type="ECO:0000256" key="1">
    <source>
        <dbReference type="ARBA" id="ARBA00000312"/>
    </source>
</evidence>
<sequence>MGLILVTGGARSGKSGYAERRAAELGGDAVTYIATAEALDDEMARRIARHRSERPAAWATAESPRAAGQAVRSASTPTVMVDCMTVLASNALLAAEAQGEEAALAAVLAEAEALRAAALAHPGTVVVVTNEVGMGVHPPTSLGRWYRDALGRANALLAAAADEVVLLVSGIPLRIK</sequence>
<comment type="catalytic activity">
    <reaction evidence="3">
        <text>adenosylcob(III)inamide + GTP = adenosylcob(III)inamide phosphate + GDP + H(+)</text>
        <dbReference type="Rhea" id="RHEA:15765"/>
        <dbReference type="ChEBI" id="CHEBI:2480"/>
        <dbReference type="ChEBI" id="CHEBI:15378"/>
        <dbReference type="ChEBI" id="CHEBI:37565"/>
        <dbReference type="ChEBI" id="CHEBI:58189"/>
        <dbReference type="ChEBI" id="CHEBI:58502"/>
        <dbReference type="EC" id="2.7.1.156"/>
    </reaction>
</comment>
<comment type="pathway">
    <text evidence="6">Cofactor biosynthesis; adenosylcobalamin biosynthesis; adenosylcobalamin from cob(II)yrinate a,c-diamide: step 5/7.</text>
</comment>
<proteinExistence type="inferred from homology"/>
<name>A0A6J4LEX2_9BACT</name>
<evidence type="ECO:0000256" key="19">
    <source>
        <dbReference type="PIRSR" id="PIRSR006135-2"/>
    </source>
</evidence>
<dbReference type="Gene3D" id="3.40.50.300">
    <property type="entry name" value="P-loop containing nucleotide triphosphate hydrolases"/>
    <property type="match status" value="1"/>
</dbReference>
<keyword evidence="12 19" id="KW-0547">Nucleotide-binding</keyword>
<comment type="catalytic activity">
    <reaction evidence="2">
        <text>adenosylcob(III)inamide phosphate + GTP + H(+) = adenosylcob(III)inamide-GDP + diphosphate</text>
        <dbReference type="Rhea" id="RHEA:22712"/>
        <dbReference type="ChEBI" id="CHEBI:15378"/>
        <dbReference type="ChEBI" id="CHEBI:33019"/>
        <dbReference type="ChEBI" id="CHEBI:37565"/>
        <dbReference type="ChEBI" id="CHEBI:58502"/>
        <dbReference type="ChEBI" id="CHEBI:60487"/>
        <dbReference type="EC" id="2.7.7.62"/>
    </reaction>
</comment>
<dbReference type="NCBIfam" id="NF004469">
    <property type="entry name" value="PRK05800.1"/>
    <property type="match status" value="1"/>
</dbReference>